<dbReference type="EMBL" id="AP005422">
    <property type="protein sequence ID" value="BAD33460.1"/>
    <property type="molecule type" value="Genomic_DNA"/>
</dbReference>
<evidence type="ECO:0000256" key="1">
    <source>
        <dbReference type="SAM" id="MobiDB-lite"/>
    </source>
</evidence>
<protein>
    <submittedName>
        <fullName evidence="2">Uncharacterized protein</fullName>
    </submittedName>
</protein>
<feature type="region of interest" description="Disordered" evidence="1">
    <location>
        <begin position="59"/>
        <end position="103"/>
    </location>
</feature>
<reference evidence="3" key="2">
    <citation type="journal article" date="2008" name="Nucleic Acids Res.">
        <title>The rice annotation project database (RAP-DB): 2008 update.</title>
        <authorList>
            <consortium name="The rice annotation project (RAP)"/>
        </authorList>
    </citation>
    <scope>GENOME REANNOTATION</scope>
    <source>
        <strain evidence="3">cv. Nipponbare</strain>
    </source>
</reference>
<gene>
    <name evidence="2" type="primary">P0441A12.24</name>
</gene>
<sequence length="103" mass="11522">MIKSYYGMVARYSTKLQVTYAFIFTRAARLHMQGITPQMAIPRQRTASARAAHNVTHVAYRKATRNQTPPLPSRRRRRSSASPPPLNSSSCPNFNRGTNSGSV</sequence>
<evidence type="ECO:0000313" key="2">
    <source>
        <dbReference type="EMBL" id="BAD33460.1"/>
    </source>
</evidence>
<proteinExistence type="predicted"/>
<accession>Q69QG2</accession>
<evidence type="ECO:0000313" key="3">
    <source>
        <dbReference type="Proteomes" id="UP000000763"/>
    </source>
</evidence>
<dbReference type="Proteomes" id="UP000000763">
    <property type="component" value="Chromosome 9"/>
</dbReference>
<reference evidence="3" key="1">
    <citation type="journal article" date="2005" name="Nature">
        <title>The map-based sequence of the rice genome.</title>
        <authorList>
            <consortium name="International rice genome sequencing project (IRGSP)"/>
            <person name="Matsumoto T."/>
            <person name="Wu J."/>
            <person name="Kanamori H."/>
            <person name="Katayose Y."/>
            <person name="Fujisawa M."/>
            <person name="Namiki N."/>
            <person name="Mizuno H."/>
            <person name="Yamamoto K."/>
            <person name="Antonio B.A."/>
            <person name="Baba T."/>
            <person name="Sakata K."/>
            <person name="Nagamura Y."/>
            <person name="Aoki H."/>
            <person name="Arikawa K."/>
            <person name="Arita K."/>
            <person name="Bito T."/>
            <person name="Chiden Y."/>
            <person name="Fujitsuka N."/>
            <person name="Fukunaka R."/>
            <person name="Hamada M."/>
            <person name="Harada C."/>
            <person name="Hayashi A."/>
            <person name="Hijishita S."/>
            <person name="Honda M."/>
            <person name="Hosokawa S."/>
            <person name="Ichikawa Y."/>
            <person name="Idonuma A."/>
            <person name="Iijima M."/>
            <person name="Ikeda M."/>
            <person name="Ikeno M."/>
            <person name="Ito K."/>
            <person name="Ito S."/>
            <person name="Ito T."/>
            <person name="Ito Y."/>
            <person name="Ito Y."/>
            <person name="Iwabuchi A."/>
            <person name="Kamiya K."/>
            <person name="Karasawa W."/>
            <person name="Kurita K."/>
            <person name="Katagiri S."/>
            <person name="Kikuta A."/>
            <person name="Kobayashi H."/>
            <person name="Kobayashi N."/>
            <person name="Machita K."/>
            <person name="Maehara T."/>
            <person name="Masukawa M."/>
            <person name="Mizubayashi T."/>
            <person name="Mukai Y."/>
            <person name="Nagasaki H."/>
            <person name="Nagata Y."/>
            <person name="Naito S."/>
            <person name="Nakashima M."/>
            <person name="Nakama Y."/>
            <person name="Nakamichi Y."/>
            <person name="Nakamura M."/>
            <person name="Meguro A."/>
            <person name="Negishi M."/>
            <person name="Ohta I."/>
            <person name="Ohta T."/>
            <person name="Okamoto M."/>
            <person name="Ono N."/>
            <person name="Saji S."/>
            <person name="Sakaguchi M."/>
            <person name="Sakai K."/>
            <person name="Shibata M."/>
            <person name="Shimokawa T."/>
            <person name="Song J."/>
            <person name="Takazaki Y."/>
            <person name="Terasawa K."/>
            <person name="Tsugane M."/>
            <person name="Tsuji K."/>
            <person name="Ueda S."/>
            <person name="Waki K."/>
            <person name="Yamagata H."/>
            <person name="Yamamoto M."/>
            <person name="Yamamoto S."/>
            <person name="Yamane H."/>
            <person name="Yoshiki S."/>
            <person name="Yoshihara R."/>
            <person name="Yukawa K."/>
            <person name="Zhong H."/>
            <person name="Yano M."/>
            <person name="Yuan Q."/>
            <person name="Ouyang S."/>
            <person name="Liu J."/>
            <person name="Jones K.M."/>
            <person name="Gansberger K."/>
            <person name="Moffat K."/>
            <person name="Hill J."/>
            <person name="Bera J."/>
            <person name="Fadrosh D."/>
            <person name="Jin S."/>
            <person name="Johri S."/>
            <person name="Kim M."/>
            <person name="Overton L."/>
            <person name="Reardon M."/>
            <person name="Tsitrin T."/>
            <person name="Vuong H."/>
            <person name="Weaver B."/>
            <person name="Ciecko A."/>
            <person name="Tallon L."/>
            <person name="Jackson J."/>
            <person name="Pai G."/>
            <person name="Aken S.V."/>
            <person name="Utterback T."/>
            <person name="Reidmuller S."/>
            <person name="Feldblyum T."/>
            <person name="Hsiao J."/>
            <person name="Zismann V."/>
            <person name="Iobst S."/>
            <person name="de Vazeille A.R."/>
            <person name="Buell C.R."/>
            <person name="Ying K."/>
            <person name="Li Y."/>
            <person name="Lu T."/>
            <person name="Huang Y."/>
            <person name="Zhao Q."/>
            <person name="Feng Q."/>
            <person name="Zhang L."/>
            <person name="Zhu J."/>
            <person name="Weng Q."/>
            <person name="Mu J."/>
            <person name="Lu Y."/>
            <person name="Fan D."/>
            <person name="Liu Y."/>
            <person name="Guan J."/>
            <person name="Zhang Y."/>
            <person name="Yu S."/>
            <person name="Liu X."/>
            <person name="Zhang Y."/>
            <person name="Hong G."/>
            <person name="Han B."/>
            <person name="Choisne N."/>
            <person name="Demange N."/>
            <person name="Orjeda G."/>
            <person name="Samain S."/>
            <person name="Cattolico L."/>
            <person name="Pelletier E."/>
            <person name="Couloux A."/>
            <person name="Segurens B."/>
            <person name="Wincker P."/>
            <person name="D'Hont A."/>
            <person name="Scarpelli C."/>
            <person name="Weissenbach J."/>
            <person name="Salanoubat M."/>
            <person name="Quetier F."/>
            <person name="Yu Y."/>
            <person name="Kim H.R."/>
            <person name="Rambo T."/>
            <person name="Currie J."/>
            <person name="Collura K."/>
            <person name="Luo M."/>
            <person name="Yang T."/>
            <person name="Ammiraju J.S.S."/>
            <person name="Engler F."/>
            <person name="Soderlund C."/>
            <person name="Wing R.A."/>
            <person name="Palmer L.E."/>
            <person name="de la Bastide M."/>
            <person name="Spiegel L."/>
            <person name="Nascimento L."/>
            <person name="Zutavern T."/>
            <person name="O'Shaughnessy A."/>
            <person name="Dike S."/>
            <person name="Dedhia N."/>
            <person name="Preston R."/>
            <person name="Balija V."/>
            <person name="McCombie W.R."/>
            <person name="Chow T."/>
            <person name="Chen H."/>
            <person name="Chung M."/>
            <person name="Chen C."/>
            <person name="Shaw J."/>
            <person name="Wu H."/>
            <person name="Hsiao K."/>
            <person name="Chao Y."/>
            <person name="Chu M."/>
            <person name="Cheng C."/>
            <person name="Hour A."/>
            <person name="Lee P."/>
            <person name="Lin S."/>
            <person name="Lin Y."/>
            <person name="Liou J."/>
            <person name="Liu S."/>
            <person name="Hsing Y."/>
            <person name="Raghuvanshi S."/>
            <person name="Mohanty A."/>
            <person name="Bharti A.K."/>
            <person name="Gaur A."/>
            <person name="Gupta V."/>
            <person name="Kumar D."/>
            <person name="Ravi V."/>
            <person name="Vij S."/>
            <person name="Kapur A."/>
            <person name="Khurana P."/>
            <person name="Khurana P."/>
            <person name="Khurana J.P."/>
            <person name="Tyagi A.K."/>
            <person name="Gaikwad K."/>
            <person name="Singh A."/>
            <person name="Dalal V."/>
            <person name="Srivastava S."/>
            <person name="Dixit A."/>
            <person name="Pal A.K."/>
            <person name="Ghazi I.A."/>
            <person name="Yadav M."/>
            <person name="Pandit A."/>
            <person name="Bhargava A."/>
            <person name="Sureshbabu K."/>
            <person name="Batra K."/>
            <person name="Sharma T.R."/>
            <person name="Mohapatra T."/>
            <person name="Singh N.K."/>
            <person name="Messing J."/>
            <person name="Nelson A.B."/>
            <person name="Fuks G."/>
            <person name="Kavchok S."/>
            <person name="Keizer G."/>
            <person name="Linton E."/>
            <person name="Llaca V."/>
            <person name="Song R."/>
            <person name="Tanyolac B."/>
            <person name="Young S."/>
            <person name="Ho-Il K."/>
            <person name="Hahn J.H."/>
            <person name="Sangsakoo G."/>
            <person name="Vanavichit A."/>
            <person name="de Mattos Luiz.A.T."/>
            <person name="Zimmer P.D."/>
            <person name="Malone G."/>
            <person name="Dellagostin O."/>
            <person name="de Oliveira A.C."/>
            <person name="Bevan M."/>
            <person name="Bancroft I."/>
            <person name="Minx P."/>
            <person name="Cordum H."/>
            <person name="Wilson R."/>
            <person name="Cheng Z."/>
            <person name="Jin W."/>
            <person name="Jiang J."/>
            <person name="Leong S.A."/>
            <person name="Iwama H."/>
            <person name="Gojobori T."/>
            <person name="Itoh T."/>
            <person name="Niimura Y."/>
            <person name="Fujii Y."/>
            <person name="Habara T."/>
            <person name="Sakai H."/>
            <person name="Sato Y."/>
            <person name="Wilson G."/>
            <person name="Kumar K."/>
            <person name="McCouch S."/>
            <person name="Juretic N."/>
            <person name="Hoen D."/>
            <person name="Wright S."/>
            <person name="Bruskiewich R."/>
            <person name="Bureau T."/>
            <person name="Miyao A."/>
            <person name="Hirochika H."/>
            <person name="Nishikawa T."/>
            <person name="Kadowaki K."/>
            <person name="Sugiura M."/>
            <person name="Burr B."/>
            <person name="Sasaki T."/>
        </authorList>
    </citation>
    <scope>NUCLEOTIDE SEQUENCE [LARGE SCALE GENOMIC DNA]</scope>
    <source>
        <strain evidence="3">cv. Nipponbare</strain>
    </source>
</reference>
<organism evidence="2 3">
    <name type="scientific">Oryza sativa subsp. japonica</name>
    <name type="common">Rice</name>
    <dbReference type="NCBI Taxonomy" id="39947"/>
    <lineage>
        <taxon>Eukaryota</taxon>
        <taxon>Viridiplantae</taxon>
        <taxon>Streptophyta</taxon>
        <taxon>Embryophyta</taxon>
        <taxon>Tracheophyta</taxon>
        <taxon>Spermatophyta</taxon>
        <taxon>Magnoliopsida</taxon>
        <taxon>Liliopsida</taxon>
        <taxon>Poales</taxon>
        <taxon>Poaceae</taxon>
        <taxon>BOP clade</taxon>
        <taxon>Oryzoideae</taxon>
        <taxon>Oryzeae</taxon>
        <taxon>Oryzinae</taxon>
        <taxon>Oryza</taxon>
        <taxon>Oryza sativa</taxon>
    </lineage>
</organism>
<name>Q69QG2_ORYSJ</name>
<dbReference type="AlphaFoldDB" id="Q69QG2"/>